<evidence type="ECO:0000256" key="2">
    <source>
        <dbReference type="ARBA" id="ARBA00022771"/>
    </source>
</evidence>
<feature type="domain" description="C2H2-type" evidence="6">
    <location>
        <begin position="354"/>
        <end position="383"/>
    </location>
</feature>
<evidence type="ECO:0000259" key="6">
    <source>
        <dbReference type="PROSITE" id="PS50157"/>
    </source>
</evidence>
<dbReference type="PROSITE" id="PS00028">
    <property type="entry name" value="ZINC_FINGER_C2H2_1"/>
    <property type="match status" value="3"/>
</dbReference>
<accession>A0A0K0E249</accession>
<dbReference type="GO" id="GO:0000981">
    <property type="term" value="F:DNA-binding transcription factor activity, RNA polymerase II-specific"/>
    <property type="evidence" value="ECO:0007669"/>
    <property type="project" value="TreeGrafter"/>
</dbReference>
<feature type="domain" description="C2H2-type" evidence="6">
    <location>
        <begin position="384"/>
        <end position="411"/>
    </location>
</feature>
<name>A0A0K0E249_STRER</name>
<organism evidence="8">
    <name type="scientific">Strongyloides stercoralis</name>
    <name type="common">Threadworm</name>
    <dbReference type="NCBI Taxonomy" id="6248"/>
    <lineage>
        <taxon>Eukaryota</taxon>
        <taxon>Metazoa</taxon>
        <taxon>Ecdysozoa</taxon>
        <taxon>Nematoda</taxon>
        <taxon>Chromadorea</taxon>
        <taxon>Rhabditida</taxon>
        <taxon>Tylenchina</taxon>
        <taxon>Panagrolaimomorpha</taxon>
        <taxon>Strongyloidoidea</taxon>
        <taxon>Strongyloididae</taxon>
        <taxon>Strongyloides</taxon>
    </lineage>
</organism>
<evidence type="ECO:0000256" key="3">
    <source>
        <dbReference type="ARBA" id="ARBA00022833"/>
    </source>
</evidence>
<dbReference type="WBParaSite" id="TCONS_00005483.p1">
    <property type="protein sequence ID" value="TCONS_00005483.p1"/>
    <property type="gene ID" value="XLOC_003767"/>
</dbReference>
<dbReference type="SUPFAM" id="SSF57667">
    <property type="entry name" value="beta-beta-alpha zinc fingers"/>
    <property type="match status" value="3"/>
</dbReference>
<dbReference type="FunFam" id="3.30.160.60:FF:000007">
    <property type="entry name" value="Basic krueppel-like factor 3"/>
    <property type="match status" value="1"/>
</dbReference>
<reference evidence="8" key="1">
    <citation type="submission" date="2015-08" db="UniProtKB">
        <authorList>
            <consortium name="WormBaseParasite"/>
        </authorList>
    </citation>
    <scope>IDENTIFICATION</scope>
</reference>
<dbReference type="STRING" id="6248.A0A0K0E249"/>
<dbReference type="WBParaSite" id="SSTP_0000357100.1">
    <property type="protein sequence ID" value="SSTP_0000357100.1"/>
    <property type="gene ID" value="SSTP_0000357100"/>
</dbReference>
<keyword evidence="1" id="KW-0479">Metal-binding</keyword>
<dbReference type="GO" id="GO:0008270">
    <property type="term" value="F:zinc ion binding"/>
    <property type="evidence" value="ECO:0007669"/>
    <property type="project" value="UniProtKB-KW"/>
</dbReference>
<feature type="compositionally biased region" description="Low complexity" evidence="5">
    <location>
        <begin position="269"/>
        <end position="291"/>
    </location>
</feature>
<dbReference type="Proteomes" id="UP000035681">
    <property type="component" value="Unplaced"/>
</dbReference>
<dbReference type="InterPro" id="IPR036236">
    <property type="entry name" value="Znf_C2H2_sf"/>
</dbReference>
<evidence type="ECO:0000256" key="1">
    <source>
        <dbReference type="ARBA" id="ARBA00022723"/>
    </source>
</evidence>
<dbReference type="GO" id="GO:0000978">
    <property type="term" value="F:RNA polymerase II cis-regulatory region sequence-specific DNA binding"/>
    <property type="evidence" value="ECO:0007669"/>
    <property type="project" value="TreeGrafter"/>
</dbReference>
<dbReference type="PROSITE" id="PS50157">
    <property type="entry name" value="ZINC_FINGER_C2H2_2"/>
    <property type="match status" value="3"/>
</dbReference>
<keyword evidence="7" id="KW-1185">Reference proteome</keyword>
<evidence type="ECO:0000256" key="4">
    <source>
        <dbReference type="PROSITE-ProRule" id="PRU00042"/>
    </source>
</evidence>
<keyword evidence="2 4" id="KW-0863">Zinc-finger</keyword>
<evidence type="ECO:0000313" key="8">
    <source>
        <dbReference type="WBParaSite" id="SSTP_0000357100.1"/>
    </source>
</evidence>
<keyword evidence="3" id="KW-0862">Zinc</keyword>
<evidence type="ECO:0000313" key="7">
    <source>
        <dbReference type="Proteomes" id="UP000035681"/>
    </source>
</evidence>
<dbReference type="AlphaFoldDB" id="A0A0K0E249"/>
<dbReference type="InterPro" id="IPR013087">
    <property type="entry name" value="Znf_C2H2_type"/>
</dbReference>
<evidence type="ECO:0000256" key="5">
    <source>
        <dbReference type="SAM" id="MobiDB-lite"/>
    </source>
</evidence>
<dbReference type="PANTHER" id="PTHR23235:SF170">
    <property type="entry name" value="FI01014P-RELATED"/>
    <property type="match status" value="1"/>
</dbReference>
<feature type="domain" description="C2H2-type" evidence="6">
    <location>
        <begin position="326"/>
        <end position="353"/>
    </location>
</feature>
<evidence type="ECO:0000313" key="9">
    <source>
        <dbReference type="WBParaSite" id="TCONS_00005483.p1"/>
    </source>
</evidence>
<feature type="region of interest" description="Disordered" evidence="5">
    <location>
        <begin position="267"/>
        <end position="305"/>
    </location>
</feature>
<protein>
    <submittedName>
        <fullName evidence="9">C2H2-type domain-containing protein</fullName>
    </submittedName>
</protein>
<dbReference type="PANTHER" id="PTHR23235">
    <property type="entry name" value="KRUEPPEL-LIKE TRANSCRIPTION FACTOR"/>
    <property type="match status" value="1"/>
</dbReference>
<proteinExistence type="predicted"/>
<sequence length="426" mass="47354">MTTKEPTNNQPIQQITTYNNVQPQQMVLLNGAQNQRVPYKLANPIPINPLNLQPVNAPTAGGQYYFIVQPQMASGQQIVMNGTQLVPISGAQTITIKTDSCGDQGIIQGTGDQQFIQQSIIIPPHIMTPTTSNSMDINSSNMTVNMGINSNMHQVMANQVDGKDNPIENSHPNSISQLTPLENYHPEEQQQISQNGLMANDMVNVQSQEISKQDDLNQMRITLGNLQFQQDPNDPQKWIVITEGQNGPSSGVIQQTLVSNVIEAMNNGSSSTSECPSPSNMSMKDSSYSSSTNRSAKRASGKRVPCECPNCQKNANVPREEKIAGHLCHLCGKKYSKVSHLKSHLRAHFNDRPYVCDWPNCPRKFTRSDELQRHRRIHTGEKKFFCNVCGKGFIRSDHKSKHSRVHDKKGETSRSLGILEEASMHI</sequence>
<dbReference type="SMART" id="SM00355">
    <property type="entry name" value="ZnF_C2H2"/>
    <property type="match status" value="3"/>
</dbReference>
<dbReference type="Gene3D" id="3.30.160.60">
    <property type="entry name" value="Classic Zinc Finger"/>
    <property type="match status" value="3"/>
</dbReference>
<dbReference type="Pfam" id="PF00096">
    <property type="entry name" value="zf-C2H2"/>
    <property type="match status" value="1"/>
</dbReference>